<feature type="region of interest" description="Disordered" evidence="1">
    <location>
        <begin position="1"/>
        <end position="148"/>
    </location>
</feature>
<reference evidence="2" key="1">
    <citation type="submission" date="2020-02" db="EMBL/GenBank/DDBJ databases">
        <authorList>
            <person name="Meier V. D."/>
        </authorList>
    </citation>
    <scope>NUCLEOTIDE SEQUENCE</scope>
    <source>
        <strain evidence="2">AVDCRST_MAG57</strain>
    </source>
</reference>
<keyword evidence="2" id="KW-0489">Methyltransferase</keyword>
<feature type="compositionally biased region" description="Gly residues" evidence="1">
    <location>
        <begin position="63"/>
        <end position="75"/>
    </location>
</feature>
<dbReference type="GO" id="GO:0032259">
    <property type="term" value="P:methylation"/>
    <property type="evidence" value="ECO:0007669"/>
    <property type="project" value="UniProtKB-KW"/>
</dbReference>
<name>A0A6J4H8S4_9ACTN</name>
<dbReference type="GO" id="GO:0008168">
    <property type="term" value="F:methyltransferase activity"/>
    <property type="evidence" value="ECO:0007669"/>
    <property type="project" value="UniProtKB-KW"/>
</dbReference>
<protein>
    <submittedName>
        <fullName evidence="2">Phospholipid N-methyltransferase</fullName>
    </submittedName>
</protein>
<gene>
    <name evidence="2" type="ORF">AVDCRST_MAG57-269</name>
</gene>
<feature type="compositionally biased region" description="Low complexity" evidence="1">
    <location>
        <begin position="87"/>
        <end position="96"/>
    </location>
</feature>
<dbReference type="EMBL" id="CADCTI010000026">
    <property type="protein sequence ID" value="CAA9214726.1"/>
    <property type="molecule type" value="Genomic_DNA"/>
</dbReference>
<organism evidence="2">
    <name type="scientific">uncultured Blastococcus sp</name>
    <dbReference type="NCBI Taxonomy" id="217144"/>
    <lineage>
        <taxon>Bacteria</taxon>
        <taxon>Bacillati</taxon>
        <taxon>Actinomycetota</taxon>
        <taxon>Actinomycetes</taxon>
        <taxon>Geodermatophilales</taxon>
        <taxon>Geodermatophilaceae</taxon>
        <taxon>Blastococcus</taxon>
        <taxon>environmental samples</taxon>
    </lineage>
</organism>
<evidence type="ECO:0000313" key="2">
    <source>
        <dbReference type="EMBL" id="CAA9214726.1"/>
    </source>
</evidence>
<sequence>ESATGRPAALPACLRRQPPAGRGDPAHVAAGGPRHARHGRRPGCGAGRRARGRHRQPDRGDPGPHGSGRPVGGAGDRSRSRAGAGGAVRRPPAAGRVRLRGEPGGAPGRADRRRAGLRPAVHLAGGRSAAPDPRVAAPGRRRARGGRGDPVLAAHPGGAQTAVPLGAAAVVADQRAPGVALRLLPRRRL</sequence>
<dbReference type="AlphaFoldDB" id="A0A6J4H8S4"/>
<evidence type="ECO:0000256" key="1">
    <source>
        <dbReference type="SAM" id="MobiDB-lite"/>
    </source>
</evidence>
<feature type="compositionally biased region" description="Low complexity" evidence="1">
    <location>
        <begin position="129"/>
        <end position="138"/>
    </location>
</feature>
<accession>A0A6J4H8S4</accession>
<keyword evidence="2" id="KW-0808">Transferase</keyword>
<proteinExistence type="predicted"/>
<feature type="non-terminal residue" evidence="2">
    <location>
        <position position="189"/>
    </location>
</feature>
<feature type="non-terminal residue" evidence="2">
    <location>
        <position position="1"/>
    </location>
</feature>